<feature type="non-terminal residue" evidence="5">
    <location>
        <position position="186"/>
    </location>
</feature>
<protein>
    <submittedName>
        <fullName evidence="5">Bacterial regulatory protein, ArsR domain protein</fullName>
    </submittedName>
</protein>
<dbReference type="GO" id="GO:0003700">
    <property type="term" value="F:DNA-binding transcription factor activity"/>
    <property type="evidence" value="ECO:0007669"/>
    <property type="project" value="InterPro"/>
</dbReference>
<dbReference type="EMBL" id="AUZX01005756">
    <property type="protein sequence ID" value="EQD66666.1"/>
    <property type="molecule type" value="Genomic_DNA"/>
</dbReference>
<evidence type="ECO:0000259" key="4">
    <source>
        <dbReference type="PROSITE" id="PS50987"/>
    </source>
</evidence>
<name>T1B1E0_9ZZZZ</name>
<dbReference type="Gene3D" id="1.10.10.10">
    <property type="entry name" value="Winged helix-like DNA-binding domain superfamily/Winged helix DNA-binding domain"/>
    <property type="match status" value="1"/>
</dbReference>
<dbReference type="Pfam" id="PF01022">
    <property type="entry name" value="HTH_5"/>
    <property type="match status" value="1"/>
</dbReference>
<accession>T1B1E0</accession>
<dbReference type="PROSITE" id="PS50987">
    <property type="entry name" value="HTH_ARSR_2"/>
    <property type="match status" value="1"/>
</dbReference>
<evidence type="ECO:0000256" key="2">
    <source>
        <dbReference type="ARBA" id="ARBA00023125"/>
    </source>
</evidence>
<dbReference type="CDD" id="cd00090">
    <property type="entry name" value="HTH_ARSR"/>
    <property type="match status" value="1"/>
</dbReference>
<keyword evidence="1" id="KW-0805">Transcription regulation</keyword>
<dbReference type="SUPFAM" id="SSF46785">
    <property type="entry name" value="Winged helix' DNA-binding domain"/>
    <property type="match status" value="1"/>
</dbReference>
<dbReference type="PANTHER" id="PTHR33154">
    <property type="entry name" value="TRANSCRIPTIONAL REGULATOR, ARSR FAMILY"/>
    <property type="match status" value="1"/>
</dbReference>
<dbReference type="SMART" id="SM00418">
    <property type="entry name" value="HTH_ARSR"/>
    <property type="match status" value="1"/>
</dbReference>
<dbReference type="InterPro" id="IPR036390">
    <property type="entry name" value="WH_DNA-bd_sf"/>
</dbReference>
<dbReference type="PRINTS" id="PR00778">
    <property type="entry name" value="HTHARSR"/>
</dbReference>
<dbReference type="InterPro" id="IPR001845">
    <property type="entry name" value="HTH_ArsR_DNA-bd_dom"/>
</dbReference>
<evidence type="ECO:0000256" key="1">
    <source>
        <dbReference type="ARBA" id="ARBA00023015"/>
    </source>
</evidence>
<feature type="domain" description="HTH arsR-type" evidence="4">
    <location>
        <begin position="1"/>
        <end position="85"/>
    </location>
</feature>
<reference evidence="5" key="1">
    <citation type="submission" date="2013-08" db="EMBL/GenBank/DDBJ databases">
        <authorList>
            <person name="Mendez C."/>
            <person name="Richter M."/>
            <person name="Ferrer M."/>
            <person name="Sanchez J."/>
        </authorList>
    </citation>
    <scope>NUCLEOTIDE SEQUENCE</scope>
</reference>
<sequence>WLRAVAEPTRLRLLALCAGQDLSVSDLAEALAQSEPRVSRHLRILTEAGLVERVRQGQWVHYRVARGTSAAGFAQGLLGQLDRSDPSLVRDRQRARSQGIAGAGAVAASRLGRELRAVLEAEMNPRPASVLFVGLEHPQLLEAAGQSGHCAVLVHSRRAAQAARAAAEGAQRMCRIAQAASSETLT</sequence>
<reference evidence="5" key="2">
    <citation type="journal article" date="2014" name="ISME J.">
        <title>Microbial stratification in low pH oxic and suboxic macroscopic growths along an acid mine drainage.</title>
        <authorList>
            <person name="Mendez-Garcia C."/>
            <person name="Mesa V."/>
            <person name="Sprenger R.R."/>
            <person name="Richter M."/>
            <person name="Diez M.S."/>
            <person name="Solano J."/>
            <person name="Bargiela R."/>
            <person name="Golyshina O.V."/>
            <person name="Manteca A."/>
            <person name="Ramos J.L."/>
            <person name="Gallego J.R."/>
            <person name="Llorente I."/>
            <person name="Martins Dos Santos V.A."/>
            <person name="Jensen O.N."/>
            <person name="Pelaez A.I."/>
            <person name="Sanchez J."/>
            <person name="Ferrer M."/>
        </authorList>
    </citation>
    <scope>NUCLEOTIDE SEQUENCE</scope>
</reference>
<dbReference type="InterPro" id="IPR011991">
    <property type="entry name" value="ArsR-like_HTH"/>
</dbReference>
<proteinExistence type="predicted"/>
<dbReference type="InterPro" id="IPR051081">
    <property type="entry name" value="HTH_MetalResp_TranReg"/>
</dbReference>
<organism evidence="5">
    <name type="scientific">mine drainage metagenome</name>
    <dbReference type="NCBI Taxonomy" id="410659"/>
    <lineage>
        <taxon>unclassified sequences</taxon>
        <taxon>metagenomes</taxon>
        <taxon>ecological metagenomes</taxon>
    </lineage>
</organism>
<evidence type="ECO:0000313" key="5">
    <source>
        <dbReference type="EMBL" id="EQD66666.1"/>
    </source>
</evidence>
<gene>
    <name evidence="5" type="ORF">B1A_08035</name>
</gene>
<keyword evidence="3" id="KW-0804">Transcription</keyword>
<dbReference type="NCBIfam" id="NF033788">
    <property type="entry name" value="HTH_metalloreg"/>
    <property type="match status" value="1"/>
</dbReference>
<dbReference type="InterPro" id="IPR036388">
    <property type="entry name" value="WH-like_DNA-bd_sf"/>
</dbReference>
<feature type="non-terminal residue" evidence="5">
    <location>
        <position position="1"/>
    </location>
</feature>
<dbReference type="PANTHER" id="PTHR33154:SF18">
    <property type="entry name" value="ARSENICAL RESISTANCE OPERON REPRESSOR"/>
    <property type="match status" value="1"/>
</dbReference>
<comment type="caution">
    <text evidence="5">The sequence shown here is derived from an EMBL/GenBank/DDBJ whole genome shotgun (WGS) entry which is preliminary data.</text>
</comment>
<dbReference type="AlphaFoldDB" id="T1B1E0"/>
<dbReference type="GO" id="GO:0003677">
    <property type="term" value="F:DNA binding"/>
    <property type="evidence" value="ECO:0007669"/>
    <property type="project" value="UniProtKB-KW"/>
</dbReference>
<evidence type="ECO:0000256" key="3">
    <source>
        <dbReference type="ARBA" id="ARBA00023163"/>
    </source>
</evidence>
<keyword evidence="2" id="KW-0238">DNA-binding</keyword>